<sequence length="117" mass="13466">MKDITLNYPKESGRENRCFQSGKSLAFRFGVENMYVFQTADTGLFFLEARLVDFRFGKKLSGLKNIHDRGMTDSQRKLTYGKFGEWRSTRDRIFAGPPPRNFVLATTEFGECGMPYA</sequence>
<protein>
    <submittedName>
        <fullName evidence="1">Uncharacterized protein</fullName>
    </submittedName>
</protein>
<organism evidence="1 2">
    <name type="scientific">Coptis chinensis</name>
    <dbReference type="NCBI Taxonomy" id="261450"/>
    <lineage>
        <taxon>Eukaryota</taxon>
        <taxon>Viridiplantae</taxon>
        <taxon>Streptophyta</taxon>
        <taxon>Embryophyta</taxon>
        <taxon>Tracheophyta</taxon>
        <taxon>Spermatophyta</taxon>
        <taxon>Magnoliopsida</taxon>
        <taxon>Ranunculales</taxon>
        <taxon>Ranunculaceae</taxon>
        <taxon>Coptidoideae</taxon>
        <taxon>Coptis</taxon>
    </lineage>
</organism>
<evidence type="ECO:0000313" key="1">
    <source>
        <dbReference type="EMBL" id="KAF9592899.1"/>
    </source>
</evidence>
<keyword evidence="2" id="KW-1185">Reference proteome</keyword>
<dbReference type="Proteomes" id="UP000631114">
    <property type="component" value="Unassembled WGS sequence"/>
</dbReference>
<comment type="caution">
    <text evidence="1">The sequence shown here is derived from an EMBL/GenBank/DDBJ whole genome shotgun (WGS) entry which is preliminary data.</text>
</comment>
<name>A0A835LIG9_9MAGN</name>
<accession>A0A835LIG9</accession>
<evidence type="ECO:0000313" key="2">
    <source>
        <dbReference type="Proteomes" id="UP000631114"/>
    </source>
</evidence>
<dbReference type="EMBL" id="JADFTS010000008">
    <property type="protein sequence ID" value="KAF9592899.1"/>
    <property type="molecule type" value="Genomic_DNA"/>
</dbReference>
<proteinExistence type="predicted"/>
<gene>
    <name evidence="1" type="ORF">IFM89_018615</name>
</gene>
<dbReference type="AlphaFoldDB" id="A0A835LIG9"/>
<reference evidence="1 2" key="1">
    <citation type="submission" date="2020-10" db="EMBL/GenBank/DDBJ databases">
        <title>The Coptis chinensis genome and diversification of protoberbering-type alkaloids.</title>
        <authorList>
            <person name="Wang B."/>
            <person name="Shu S."/>
            <person name="Song C."/>
            <person name="Liu Y."/>
        </authorList>
    </citation>
    <scope>NUCLEOTIDE SEQUENCE [LARGE SCALE GENOMIC DNA]</scope>
    <source>
        <strain evidence="1">HL-2020</strain>
        <tissue evidence="1">Leaf</tissue>
    </source>
</reference>